<dbReference type="Proteomes" id="UP000198923">
    <property type="component" value="Unassembled WGS sequence"/>
</dbReference>
<sequence length="229" mass="25403">MATVQPRAMAIRSRSDLAVERLKTSILSGELRPGQRLVPAVLGEAWGISQTPMREAFQRLAATGLIELVDQKGAHVTAISPEDCKDLFTLRASLEGDALRRSIATGPPGWQQRAQDAYTALAENLHEDMFSNAEKLDSFDQAHREFHLALISGARSHWLTHVIELLMDNSIRYRLGTLRYRGASDALLEEHKRMLDAALANDADLLVQLNDAHLAKTIELTQELATKSE</sequence>
<dbReference type="Gene3D" id="1.20.120.530">
    <property type="entry name" value="GntR ligand-binding domain-like"/>
    <property type="match status" value="1"/>
</dbReference>
<keyword evidence="2 5" id="KW-0238">DNA-binding</keyword>
<evidence type="ECO:0000256" key="1">
    <source>
        <dbReference type="ARBA" id="ARBA00023015"/>
    </source>
</evidence>
<dbReference type="SUPFAM" id="SSF48008">
    <property type="entry name" value="GntR ligand-binding domain-like"/>
    <property type="match status" value="1"/>
</dbReference>
<dbReference type="InterPro" id="IPR036388">
    <property type="entry name" value="WH-like_DNA-bd_sf"/>
</dbReference>
<dbReference type="InterPro" id="IPR000524">
    <property type="entry name" value="Tscrpt_reg_HTH_GntR"/>
</dbReference>
<dbReference type="CDD" id="cd07377">
    <property type="entry name" value="WHTH_GntR"/>
    <property type="match status" value="1"/>
</dbReference>
<dbReference type="SUPFAM" id="SSF46785">
    <property type="entry name" value="Winged helix' DNA-binding domain"/>
    <property type="match status" value="1"/>
</dbReference>
<name>A0A1G8FQ53_9ACTN</name>
<dbReference type="PROSITE" id="PS50949">
    <property type="entry name" value="HTH_GNTR"/>
    <property type="match status" value="1"/>
</dbReference>
<evidence type="ECO:0000256" key="2">
    <source>
        <dbReference type="ARBA" id="ARBA00023125"/>
    </source>
</evidence>
<keyword evidence="3" id="KW-0804">Transcription</keyword>
<dbReference type="PANTHER" id="PTHR43537:SF20">
    <property type="entry name" value="HTH-TYPE TRANSCRIPTIONAL REPRESSOR GLAR"/>
    <property type="match status" value="1"/>
</dbReference>
<dbReference type="InterPro" id="IPR011711">
    <property type="entry name" value="GntR_C"/>
</dbReference>
<reference evidence="5 6" key="1">
    <citation type="submission" date="2016-10" db="EMBL/GenBank/DDBJ databases">
        <authorList>
            <person name="de Groot N.N."/>
        </authorList>
    </citation>
    <scope>NUCLEOTIDE SEQUENCE [LARGE SCALE GENOMIC DNA]</scope>
    <source>
        <strain evidence="5 6">CPCC 201354</strain>
    </source>
</reference>
<dbReference type="GO" id="GO:0003700">
    <property type="term" value="F:DNA-binding transcription factor activity"/>
    <property type="evidence" value="ECO:0007669"/>
    <property type="project" value="InterPro"/>
</dbReference>
<feature type="domain" description="HTH gntR-type" evidence="4">
    <location>
        <begin position="12"/>
        <end position="79"/>
    </location>
</feature>
<evidence type="ECO:0000259" key="4">
    <source>
        <dbReference type="PROSITE" id="PS50949"/>
    </source>
</evidence>
<evidence type="ECO:0000313" key="6">
    <source>
        <dbReference type="Proteomes" id="UP000198923"/>
    </source>
</evidence>
<dbReference type="AlphaFoldDB" id="A0A1G8FQ53"/>
<keyword evidence="1" id="KW-0805">Transcription regulation</keyword>
<dbReference type="SMART" id="SM00895">
    <property type="entry name" value="FCD"/>
    <property type="match status" value="1"/>
</dbReference>
<gene>
    <name evidence="5" type="ORF">SAMN05421505_12438</name>
</gene>
<dbReference type="RefSeq" id="WP_093172942.1">
    <property type="nucleotide sequence ID" value="NZ_FNCN01000024.1"/>
</dbReference>
<organism evidence="5 6">
    <name type="scientific">Sinosporangium album</name>
    <dbReference type="NCBI Taxonomy" id="504805"/>
    <lineage>
        <taxon>Bacteria</taxon>
        <taxon>Bacillati</taxon>
        <taxon>Actinomycetota</taxon>
        <taxon>Actinomycetes</taxon>
        <taxon>Streptosporangiales</taxon>
        <taxon>Streptosporangiaceae</taxon>
        <taxon>Sinosporangium</taxon>
    </lineage>
</organism>
<keyword evidence="6" id="KW-1185">Reference proteome</keyword>
<dbReference type="EMBL" id="FNCN01000024">
    <property type="protein sequence ID" value="SDH84261.1"/>
    <property type="molecule type" value="Genomic_DNA"/>
</dbReference>
<proteinExistence type="predicted"/>
<evidence type="ECO:0000313" key="5">
    <source>
        <dbReference type="EMBL" id="SDH84261.1"/>
    </source>
</evidence>
<dbReference type="STRING" id="504805.SAMN05421505_12438"/>
<dbReference type="InterPro" id="IPR036390">
    <property type="entry name" value="WH_DNA-bd_sf"/>
</dbReference>
<evidence type="ECO:0000256" key="3">
    <source>
        <dbReference type="ARBA" id="ARBA00023163"/>
    </source>
</evidence>
<dbReference type="Pfam" id="PF07729">
    <property type="entry name" value="FCD"/>
    <property type="match status" value="1"/>
</dbReference>
<dbReference type="GO" id="GO:0003677">
    <property type="term" value="F:DNA binding"/>
    <property type="evidence" value="ECO:0007669"/>
    <property type="project" value="UniProtKB-KW"/>
</dbReference>
<dbReference type="Pfam" id="PF00392">
    <property type="entry name" value="GntR"/>
    <property type="match status" value="1"/>
</dbReference>
<dbReference type="OrthoDB" id="4120783at2"/>
<dbReference type="Gene3D" id="1.10.10.10">
    <property type="entry name" value="Winged helix-like DNA-binding domain superfamily/Winged helix DNA-binding domain"/>
    <property type="match status" value="1"/>
</dbReference>
<dbReference type="PANTHER" id="PTHR43537">
    <property type="entry name" value="TRANSCRIPTIONAL REGULATOR, GNTR FAMILY"/>
    <property type="match status" value="1"/>
</dbReference>
<protein>
    <submittedName>
        <fullName evidence="5">DNA-binding transcriptional regulator, GntR family</fullName>
    </submittedName>
</protein>
<accession>A0A1G8FQ53</accession>
<dbReference type="InterPro" id="IPR008920">
    <property type="entry name" value="TF_FadR/GntR_C"/>
</dbReference>
<dbReference type="SMART" id="SM00345">
    <property type="entry name" value="HTH_GNTR"/>
    <property type="match status" value="1"/>
</dbReference>